<comment type="similarity">
    <text evidence="1 5">Belongs to the aldehyde dehydrogenase family.</text>
</comment>
<dbReference type="Gene3D" id="3.40.605.10">
    <property type="entry name" value="Aldehyde Dehydrogenase, Chain A, domain 1"/>
    <property type="match status" value="1"/>
</dbReference>
<dbReference type="InterPro" id="IPR015590">
    <property type="entry name" value="Aldehyde_DH_dom"/>
</dbReference>
<gene>
    <name evidence="7" type="ORF">N7515_006369</name>
</gene>
<dbReference type="GO" id="GO:0004777">
    <property type="term" value="F:succinate-semialdehyde dehydrogenase (NAD+) activity"/>
    <property type="evidence" value="ECO:0007669"/>
    <property type="project" value="TreeGrafter"/>
</dbReference>
<evidence type="ECO:0000313" key="7">
    <source>
        <dbReference type="EMBL" id="KAJ5130330.1"/>
    </source>
</evidence>
<evidence type="ECO:0000313" key="8">
    <source>
        <dbReference type="Proteomes" id="UP001149079"/>
    </source>
</evidence>
<dbReference type="PANTHER" id="PTHR43353">
    <property type="entry name" value="SUCCINATE-SEMIALDEHYDE DEHYDROGENASE, MITOCHONDRIAL"/>
    <property type="match status" value="1"/>
</dbReference>
<evidence type="ECO:0000256" key="3">
    <source>
        <dbReference type="ARBA" id="ARBA00023002"/>
    </source>
</evidence>
<reference evidence="7" key="1">
    <citation type="submission" date="2022-11" db="EMBL/GenBank/DDBJ databases">
        <authorList>
            <person name="Petersen C."/>
        </authorList>
    </citation>
    <scope>NUCLEOTIDE SEQUENCE</scope>
    <source>
        <strain evidence="7">IBT 22155</strain>
    </source>
</reference>
<dbReference type="InterPro" id="IPR016163">
    <property type="entry name" value="Ald_DH_C"/>
</dbReference>
<dbReference type="InterPro" id="IPR016162">
    <property type="entry name" value="Ald_DH_N"/>
</dbReference>
<dbReference type="Gene3D" id="3.40.309.10">
    <property type="entry name" value="Aldehyde Dehydrogenase, Chain A, domain 2"/>
    <property type="match status" value="1"/>
</dbReference>
<dbReference type="AlphaFoldDB" id="A0A9W9GUH7"/>
<feature type="domain" description="Aldehyde dehydrogenase" evidence="6">
    <location>
        <begin position="23"/>
        <end position="474"/>
    </location>
</feature>
<dbReference type="EMBL" id="JAPQKL010000005">
    <property type="protein sequence ID" value="KAJ5130330.1"/>
    <property type="molecule type" value="Genomic_DNA"/>
</dbReference>
<keyword evidence="2" id="KW-0521">NADP</keyword>
<dbReference type="CDD" id="cd07105">
    <property type="entry name" value="ALDH_SaliADH"/>
    <property type="match status" value="1"/>
</dbReference>
<keyword evidence="8" id="KW-1185">Reference proteome</keyword>
<dbReference type="FunFam" id="3.40.309.10:FF:000010">
    <property type="entry name" value="Gamma-aminobutyraldehyde dehydrogenase"/>
    <property type="match status" value="1"/>
</dbReference>
<proteinExistence type="inferred from homology"/>
<name>A0A9W9GUH7_9EURO</name>
<dbReference type="Pfam" id="PF00171">
    <property type="entry name" value="Aldedh"/>
    <property type="match status" value="1"/>
</dbReference>
<reference evidence="7" key="2">
    <citation type="journal article" date="2023" name="IMA Fungus">
        <title>Comparative genomic study of the Penicillium genus elucidates a diverse pangenome and 15 lateral gene transfer events.</title>
        <authorList>
            <person name="Petersen C."/>
            <person name="Sorensen T."/>
            <person name="Nielsen M.R."/>
            <person name="Sondergaard T.E."/>
            <person name="Sorensen J.L."/>
            <person name="Fitzpatrick D.A."/>
            <person name="Frisvad J.C."/>
            <person name="Nielsen K.L."/>
        </authorList>
    </citation>
    <scope>NUCLEOTIDE SEQUENCE</scope>
    <source>
        <strain evidence="7">IBT 22155</strain>
    </source>
</reference>
<evidence type="ECO:0000256" key="1">
    <source>
        <dbReference type="ARBA" id="ARBA00009986"/>
    </source>
</evidence>
<dbReference type="GeneID" id="81406283"/>
<feature type="active site" evidence="4">
    <location>
        <position position="254"/>
    </location>
</feature>
<protein>
    <recommendedName>
        <fullName evidence="6">Aldehyde dehydrogenase domain-containing protein</fullName>
    </recommendedName>
</protein>
<accession>A0A9W9GUH7</accession>
<evidence type="ECO:0000256" key="2">
    <source>
        <dbReference type="ARBA" id="ARBA00022857"/>
    </source>
</evidence>
<evidence type="ECO:0000256" key="5">
    <source>
        <dbReference type="RuleBase" id="RU003345"/>
    </source>
</evidence>
<sequence length="478" mass="51339">MTQSNKPVTPLIIDNESIETDIKFEVHAPATGELSGYCAGVSVDEANRAVDSAQAAFRGWSKTSAYDRRDLLMRAADIMAERKEELIQYQREETGAGRPFSEFTFNLGVAFIKDFAARIPTIEGVVPNINREGEGAMVYKEPYGVILSIAPWNAPYILGTRAVALPLAAGNTVVLKGSELSPKCFWALGDVFRQAGLPAGCLNVIFHRPSDAPVITNALIAHKAVRKINFTGSTMVGSIIASTAGKHIKPVLLELGGKAAAVILDDADLDKAAMNCALGSFMHSGQICMSTERLVVQRSIADKFRQKLVATTEKLFGKDAPALVLVNAAAASKNKKLVADAVSRGAKVLFGDAETNESINTSMRPIIVDGVTKEMDMYATESFGPTVSLIVVDTEEDAIAQANDTEYGLTAAVYTSNLFRGLRVAKQIESGAVHINSMTVHDEAILPHGGWKSSGFGRFGGISGYDEFVQTKTVTWQE</sequence>
<dbReference type="OrthoDB" id="310895at2759"/>
<dbReference type="InterPro" id="IPR029510">
    <property type="entry name" value="Ald_DH_CS_GLU"/>
</dbReference>
<dbReference type="RefSeq" id="XP_056520709.1">
    <property type="nucleotide sequence ID" value="XM_056667113.1"/>
</dbReference>
<keyword evidence="3 5" id="KW-0560">Oxidoreductase</keyword>
<evidence type="ECO:0000259" key="6">
    <source>
        <dbReference type="Pfam" id="PF00171"/>
    </source>
</evidence>
<dbReference type="FunFam" id="3.40.605.10:FF:000012">
    <property type="entry name" value="NAD-dependent succinate-semialdehyde dehydrogenase"/>
    <property type="match status" value="1"/>
</dbReference>
<dbReference type="PROSITE" id="PS00687">
    <property type="entry name" value="ALDEHYDE_DEHYDR_GLU"/>
    <property type="match status" value="1"/>
</dbReference>
<dbReference type="PANTHER" id="PTHR43353:SF6">
    <property type="entry name" value="CYTOPLASMIC ALDEHYDE DEHYDROGENASE (EUROFUNG)"/>
    <property type="match status" value="1"/>
</dbReference>
<dbReference type="InterPro" id="IPR050740">
    <property type="entry name" value="Aldehyde_DH_Superfamily"/>
</dbReference>
<organism evidence="7 8">
    <name type="scientific">Penicillium bovifimosum</name>
    <dbReference type="NCBI Taxonomy" id="126998"/>
    <lineage>
        <taxon>Eukaryota</taxon>
        <taxon>Fungi</taxon>
        <taxon>Dikarya</taxon>
        <taxon>Ascomycota</taxon>
        <taxon>Pezizomycotina</taxon>
        <taxon>Eurotiomycetes</taxon>
        <taxon>Eurotiomycetidae</taxon>
        <taxon>Eurotiales</taxon>
        <taxon>Aspergillaceae</taxon>
        <taxon>Penicillium</taxon>
    </lineage>
</organism>
<comment type="caution">
    <text evidence="7">The sequence shown here is derived from an EMBL/GenBank/DDBJ whole genome shotgun (WGS) entry which is preliminary data.</text>
</comment>
<dbReference type="Proteomes" id="UP001149079">
    <property type="component" value="Unassembled WGS sequence"/>
</dbReference>
<dbReference type="InterPro" id="IPR016161">
    <property type="entry name" value="Ald_DH/histidinol_DH"/>
</dbReference>
<dbReference type="GO" id="GO:0009450">
    <property type="term" value="P:gamma-aminobutyric acid catabolic process"/>
    <property type="evidence" value="ECO:0007669"/>
    <property type="project" value="TreeGrafter"/>
</dbReference>
<evidence type="ECO:0000256" key="4">
    <source>
        <dbReference type="PROSITE-ProRule" id="PRU10007"/>
    </source>
</evidence>
<dbReference type="SUPFAM" id="SSF53720">
    <property type="entry name" value="ALDH-like"/>
    <property type="match status" value="1"/>
</dbReference>